<dbReference type="Pfam" id="PF03646">
    <property type="entry name" value="FlaG"/>
    <property type="match status" value="1"/>
</dbReference>
<keyword evidence="2" id="KW-0966">Cell projection</keyword>
<keyword evidence="2" id="KW-0282">Flagellum</keyword>
<protein>
    <submittedName>
        <fullName evidence="2">Flagellar protein FlaG</fullName>
    </submittedName>
</protein>
<dbReference type="Proteomes" id="UP000520011">
    <property type="component" value="Unassembled WGS sequence"/>
</dbReference>
<gene>
    <name evidence="2" type="ORF">HNQ34_003327</name>
</gene>
<comment type="caution">
    <text evidence="2">The sequence shown here is derived from an EMBL/GenBank/DDBJ whole genome shotgun (WGS) entry which is preliminary data.</text>
</comment>
<feature type="compositionally biased region" description="Polar residues" evidence="1">
    <location>
        <begin position="1"/>
        <end position="34"/>
    </location>
</feature>
<dbReference type="InterPro" id="IPR005186">
    <property type="entry name" value="FlaG"/>
</dbReference>
<dbReference type="InterPro" id="IPR035924">
    <property type="entry name" value="FlaG-like_sf"/>
</dbReference>
<feature type="region of interest" description="Disordered" evidence="1">
    <location>
        <begin position="1"/>
        <end position="53"/>
    </location>
</feature>
<organism evidence="2 3">
    <name type="scientific">Anoxybacteroides tepidamans</name>
    <dbReference type="NCBI Taxonomy" id="265948"/>
    <lineage>
        <taxon>Bacteria</taxon>
        <taxon>Bacillati</taxon>
        <taxon>Bacillota</taxon>
        <taxon>Bacilli</taxon>
        <taxon>Bacillales</taxon>
        <taxon>Anoxybacillaceae</taxon>
        <taxon>Anoxybacteroides</taxon>
    </lineage>
</organism>
<dbReference type="SUPFAM" id="SSF160214">
    <property type="entry name" value="FlaG-like"/>
    <property type="match status" value="1"/>
</dbReference>
<dbReference type="EMBL" id="JACHEP010000032">
    <property type="protein sequence ID" value="MBB5326208.1"/>
    <property type="molecule type" value="Genomic_DNA"/>
</dbReference>
<name>A0A7W8IT42_9BACL</name>
<sequence>MTIDRISSQPSFSFLDISSQRASNSTTVPSQQADDQPKAEAQKETKESSKELSKDQLENIIKGMNEFLQPSQTSIKFELHDELKEYYVQIVDERTKEVIREIPPKKLLDMYAAMMEFVGLIVDKKI</sequence>
<evidence type="ECO:0000256" key="1">
    <source>
        <dbReference type="SAM" id="MobiDB-lite"/>
    </source>
</evidence>
<dbReference type="PANTHER" id="PTHR37166:SF1">
    <property type="entry name" value="PROTEIN FLAG"/>
    <property type="match status" value="1"/>
</dbReference>
<dbReference type="RefSeq" id="WP_183256369.1">
    <property type="nucleotide sequence ID" value="NZ_JACHEP010000032.1"/>
</dbReference>
<reference evidence="2 3" key="1">
    <citation type="submission" date="2020-08" db="EMBL/GenBank/DDBJ databases">
        <title>Genomic Encyclopedia of Type Strains, Phase IV (KMG-IV): sequencing the most valuable type-strain genomes for metagenomic binning, comparative biology and taxonomic classification.</title>
        <authorList>
            <person name="Goeker M."/>
        </authorList>
    </citation>
    <scope>NUCLEOTIDE SEQUENCE [LARGE SCALE GENOMIC DNA]</scope>
    <source>
        <strain evidence="2 3">DSM 16325</strain>
    </source>
</reference>
<dbReference type="Gene3D" id="3.30.160.170">
    <property type="entry name" value="FlaG-like"/>
    <property type="match status" value="1"/>
</dbReference>
<dbReference type="PANTHER" id="PTHR37166">
    <property type="entry name" value="PROTEIN FLAG"/>
    <property type="match status" value="1"/>
</dbReference>
<proteinExistence type="predicted"/>
<dbReference type="AlphaFoldDB" id="A0A7W8IT42"/>
<feature type="compositionally biased region" description="Basic and acidic residues" evidence="1">
    <location>
        <begin position="35"/>
        <end position="53"/>
    </location>
</feature>
<dbReference type="NCBIfam" id="NF005834">
    <property type="entry name" value="PRK07738.1"/>
    <property type="match status" value="1"/>
</dbReference>
<accession>A0A7W8IT42</accession>
<keyword evidence="3" id="KW-1185">Reference proteome</keyword>
<evidence type="ECO:0000313" key="3">
    <source>
        <dbReference type="Proteomes" id="UP000520011"/>
    </source>
</evidence>
<evidence type="ECO:0000313" key="2">
    <source>
        <dbReference type="EMBL" id="MBB5326208.1"/>
    </source>
</evidence>
<keyword evidence="2" id="KW-0969">Cilium</keyword>